<dbReference type="EMBL" id="ASGP02000001">
    <property type="protein sequence ID" value="KAH9528892.1"/>
    <property type="molecule type" value="Genomic_DNA"/>
</dbReference>
<dbReference type="Proteomes" id="UP000828236">
    <property type="component" value="Unassembled WGS sequence"/>
</dbReference>
<evidence type="ECO:0000313" key="5">
    <source>
        <dbReference type="Proteomes" id="UP000790347"/>
    </source>
</evidence>
<feature type="signal peptide" evidence="2">
    <location>
        <begin position="1"/>
        <end position="24"/>
    </location>
</feature>
<keyword evidence="2" id="KW-0732">Signal</keyword>
<protein>
    <submittedName>
        <fullName evidence="4">Uncharacterized protein</fullName>
    </submittedName>
</protein>
<accession>A0A922IBC5</accession>
<feature type="compositionally biased region" description="Polar residues" evidence="1">
    <location>
        <begin position="266"/>
        <end position="296"/>
    </location>
</feature>
<evidence type="ECO:0000256" key="1">
    <source>
        <dbReference type="SAM" id="MobiDB-lite"/>
    </source>
</evidence>
<evidence type="ECO:0000313" key="3">
    <source>
        <dbReference type="EMBL" id="KAH7641864.1"/>
    </source>
</evidence>
<feature type="chain" id="PRO_5038276970" evidence="2">
    <location>
        <begin position="25"/>
        <end position="362"/>
    </location>
</feature>
<dbReference type="EMBL" id="SDOV01000004">
    <property type="protein sequence ID" value="KAH7641864.1"/>
    <property type="molecule type" value="Genomic_DNA"/>
</dbReference>
<feature type="region of interest" description="Disordered" evidence="1">
    <location>
        <begin position="252"/>
        <end position="362"/>
    </location>
</feature>
<reference evidence="3" key="3">
    <citation type="journal article" date="2021" name="World Allergy Organ. J.">
        <title>Chromosome-level assembly of Dermatophagoides farinae genome and transcriptome reveals two novel allergens Der f 37 and Der f 39.</title>
        <authorList>
            <person name="Chen J."/>
            <person name="Cai Z."/>
            <person name="Fan D."/>
            <person name="Hu J."/>
            <person name="Hou Y."/>
            <person name="He Y."/>
            <person name="Zhang Z."/>
            <person name="Zhao Z."/>
            <person name="Gao P."/>
            <person name="Hu W."/>
            <person name="Sun J."/>
            <person name="Li J."/>
            <person name="Ji K."/>
        </authorList>
    </citation>
    <scope>NUCLEOTIDE SEQUENCE</scope>
    <source>
        <strain evidence="3">JKM2019</strain>
    </source>
</reference>
<feature type="compositionally biased region" description="Basic and acidic residues" evidence="1">
    <location>
        <begin position="316"/>
        <end position="333"/>
    </location>
</feature>
<dbReference type="OrthoDB" id="10495756at2759"/>
<organism evidence="4 5">
    <name type="scientific">Dermatophagoides farinae</name>
    <name type="common">American house dust mite</name>
    <dbReference type="NCBI Taxonomy" id="6954"/>
    <lineage>
        <taxon>Eukaryota</taxon>
        <taxon>Metazoa</taxon>
        <taxon>Ecdysozoa</taxon>
        <taxon>Arthropoda</taxon>
        <taxon>Chelicerata</taxon>
        <taxon>Arachnida</taxon>
        <taxon>Acari</taxon>
        <taxon>Acariformes</taxon>
        <taxon>Sarcoptiformes</taxon>
        <taxon>Astigmata</taxon>
        <taxon>Psoroptidia</taxon>
        <taxon>Analgoidea</taxon>
        <taxon>Pyroglyphidae</taxon>
        <taxon>Dermatophagoidinae</taxon>
        <taxon>Dermatophagoides</taxon>
    </lineage>
</organism>
<keyword evidence="5" id="KW-1185">Reference proteome</keyword>
<sequence>MSFLHPISSITILISLLFIVSISGNKKNDLKYIPQHQPLTFIGHHVPQLPTCPPGLTYSPKHYQCLPKYVAAHVPTITEIEIEPIVTASHSNPYSVPAQVPAIAEIEIEPIVTASHPNPYSEPAAVAVPIAAAISPEIQTIAEIEIEPLAGHDNPMNSLAELINLALIKFDRMEMKLDVALSGVNALSQVMVHVLPQLAQTCKEQDDNVAAIFPFFGEMNSNLETAASFAPLQTILDQKMFDAFNAEDSELSFSSKIDSQNDEQQSEPIDNQQTKKPINTDQKQQQSVQTSMNGTSTNETKKNLKEKKVSINQSEQLRKEENESRQRLMEKIRQQTSSNIETFQSINNGQQSKQTLKNMNKN</sequence>
<dbReference type="AlphaFoldDB" id="A0A922IBC5"/>
<dbReference type="Proteomes" id="UP000790347">
    <property type="component" value="Unassembled WGS sequence"/>
</dbReference>
<reference evidence="4" key="1">
    <citation type="submission" date="2013-05" db="EMBL/GenBank/DDBJ databases">
        <authorList>
            <person name="Yim A.K.Y."/>
            <person name="Chan T.F."/>
            <person name="Ji K.M."/>
            <person name="Liu X.Y."/>
            <person name="Zhou J.W."/>
            <person name="Li R.Q."/>
            <person name="Yang K.Y."/>
            <person name="Li J."/>
            <person name="Li M."/>
            <person name="Law P.T.W."/>
            <person name="Wu Y.L."/>
            <person name="Cai Z.L."/>
            <person name="Qin H."/>
            <person name="Bao Y."/>
            <person name="Leung R.K.K."/>
            <person name="Ng P.K.S."/>
            <person name="Zou J."/>
            <person name="Zhong X.J."/>
            <person name="Ran P.X."/>
            <person name="Zhong N.S."/>
            <person name="Liu Z.G."/>
            <person name="Tsui S.K.W."/>
        </authorList>
    </citation>
    <scope>NUCLEOTIDE SEQUENCE</scope>
    <source>
        <strain evidence="4">Derf</strain>
        <tissue evidence="4">Whole organism</tissue>
    </source>
</reference>
<proteinExistence type="predicted"/>
<feature type="compositionally biased region" description="Polar residues" evidence="1">
    <location>
        <begin position="334"/>
        <end position="362"/>
    </location>
</feature>
<feature type="compositionally biased region" description="Basic and acidic residues" evidence="1">
    <location>
        <begin position="299"/>
        <end position="309"/>
    </location>
</feature>
<evidence type="ECO:0000256" key="2">
    <source>
        <dbReference type="SAM" id="SignalP"/>
    </source>
</evidence>
<name>A0A922IBC5_DERFA</name>
<reference evidence="3" key="2">
    <citation type="submission" date="2020-06" db="EMBL/GenBank/DDBJ databases">
        <authorList>
            <person name="Ji K."/>
            <person name="Li J."/>
        </authorList>
    </citation>
    <scope>NUCLEOTIDE SEQUENCE</scope>
    <source>
        <strain evidence="3">JKM2019</strain>
        <tissue evidence="3">Whole body</tissue>
    </source>
</reference>
<gene>
    <name evidence="4" type="ORF">DERF_002800</name>
    <name evidence="3" type="ORF">HUG17_4909</name>
</gene>
<evidence type="ECO:0000313" key="4">
    <source>
        <dbReference type="EMBL" id="KAH9528892.1"/>
    </source>
</evidence>
<reference evidence="4" key="4">
    <citation type="journal article" date="2022" name="Res Sq">
        <title>Comparative Genomics Reveals Insights into the Divergent Evolution of Astigmatic Mites and Household Pest Adaptations.</title>
        <authorList>
            <person name="Xiong Q."/>
            <person name="Wan A.T.-Y."/>
            <person name="Liu X.-Y."/>
            <person name="Fung C.S.-H."/>
            <person name="Xiao X."/>
            <person name="Malainual N."/>
            <person name="Hou J."/>
            <person name="Wang L."/>
            <person name="Wang M."/>
            <person name="Yang K."/>
            <person name="Cui Y."/>
            <person name="Leung E."/>
            <person name="Nong W."/>
            <person name="Shin S.-K."/>
            <person name="Au S."/>
            <person name="Jeong K.Y."/>
            <person name="Chew F.T."/>
            <person name="Hui J."/>
            <person name="Leung T.F."/>
            <person name="Tungtrongchitr A."/>
            <person name="Zhong N."/>
            <person name="Liu Z."/>
            <person name="Tsui S."/>
        </authorList>
    </citation>
    <scope>NUCLEOTIDE SEQUENCE</scope>
    <source>
        <strain evidence="4">Derf</strain>
        <tissue evidence="4">Whole organism</tissue>
    </source>
</reference>
<comment type="caution">
    <text evidence="4">The sequence shown here is derived from an EMBL/GenBank/DDBJ whole genome shotgun (WGS) entry which is preliminary data.</text>
</comment>